<proteinExistence type="predicted"/>
<evidence type="ECO:0000313" key="3">
    <source>
        <dbReference type="Proteomes" id="UP001055159"/>
    </source>
</evidence>
<dbReference type="Proteomes" id="UP001140272">
    <property type="component" value="Unassembled WGS sequence"/>
</dbReference>
<accession>A0A9X2YBR2</accession>
<dbReference type="EMBL" id="JACKRN010000434">
    <property type="protein sequence ID" value="MCV7071054.1"/>
    <property type="molecule type" value="Genomic_DNA"/>
</dbReference>
<dbReference type="AlphaFoldDB" id="A0A9X2YBR2"/>
<reference evidence="1" key="2">
    <citation type="journal article" date="2022" name="BMC Genomics">
        <title>Comparative genome analysis of mycobacteria focusing on tRNA and non-coding RNA.</title>
        <authorList>
            <person name="Behra P.R.K."/>
            <person name="Pettersson B.M.F."/>
            <person name="Ramesh M."/>
            <person name="Das S."/>
            <person name="Dasgupta S."/>
            <person name="Kirsebom L.A."/>
        </authorList>
    </citation>
    <scope>NUCLEOTIDE SEQUENCE</scope>
    <source>
        <strain evidence="1">DSM 45406</strain>
    </source>
</reference>
<name>A0A9X2YBR2_9MYCO</name>
<dbReference type="RefSeq" id="WP_043405372.1">
    <property type="nucleotide sequence ID" value="NZ_CP092427.2"/>
</dbReference>
<evidence type="ECO:0000313" key="2">
    <source>
        <dbReference type="EMBL" id="ULP37676.1"/>
    </source>
</evidence>
<reference evidence="2" key="3">
    <citation type="submission" date="2022-08" db="EMBL/GenBank/DDBJ databases">
        <title>Whole genome sequencing of non-tuberculosis mycobacteria type-strains.</title>
        <authorList>
            <person name="Igarashi Y."/>
            <person name="Osugi A."/>
            <person name="Mitarai S."/>
        </authorList>
    </citation>
    <scope>NUCLEOTIDE SEQUENCE</scope>
    <source>
        <strain evidence="2">JCM 16372</strain>
    </source>
</reference>
<dbReference type="InterPro" id="IPR036457">
    <property type="entry name" value="PPM-type-like_dom_sf"/>
</dbReference>
<reference evidence="1" key="1">
    <citation type="submission" date="2020-07" db="EMBL/GenBank/DDBJ databases">
        <authorList>
            <person name="Pettersson B.M.F."/>
            <person name="Behra P.R.K."/>
            <person name="Ramesh M."/>
            <person name="Das S."/>
            <person name="Dasgupta S."/>
            <person name="Kirsebom L.A."/>
        </authorList>
    </citation>
    <scope>NUCLEOTIDE SEQUENCE</scope>
    <source>
        <strain evidence="1">DSM 45406</strain>
    </source>
</reference>
<evidence type="ECO:0000313" key="4">
    <source>
        <dbReference type="Proteomes" id="UP001140272"/>
    </source>
</evidence>
<dbReference type="Proteomes" id="UP001055159">
    <property type="component" value="Chromosome"/>
</dbReference>
<evidence type="ECO:0000313" key="1">
    <source>
        <dbReference type="EMBL" id="MCV7071054.1"/>
    </source>
</evidence>
<protein>
    <submittedName>
        <fullName evidence="1">Protein phosphatase 2C domain-containing protein</fullName>
    </submittedName>
</protein>
<dbReference type="SUPFAM" id="SSF81606">
    <property type="entry name" value="PP2C-like"/>
    <property type="match status" value="1"/>
</dbReference>
<keyword evidence="3" id="KW-1185">Reference proteome</keyword>
<dbReference type="EMBL" id="CP092427">
    <property type="protein sequence ID" value="ULP37676.1"/>
    <property type="molecule type" value="Genomic_DNA"/>
</dbReference>
<sequence>MRGQIDTFWLPKAGATEAEYEDASANSVSDELTVELPAEHDDVRVAVADGATESLLSGRWARALSRRVATDDIPHRRWHDAIKSAIDDWPADLCAYREERLRRKKPIAWYEEPGLERGAEATLVALRLRNPVDGRPGFWWSMAVGDATLFHIRGDGFTRAFPMKRSAAFSTSPHLIRSLDHESGFKRRLRKTSGEWEPEDLFFLCTDALAAWFLERQEESDKPWRVWQDFGSLDCLSFEEWVTDERSSGRLKNDDVTLVRVHCF</sequence>
<gene>
    <name evidence="1" type="ORF">H7H73_12075</name>
    <name evidence="2" type="ORF">MJO55_04360</name>
</gene>
<organism evidence="1 4">
    <name type="scientific">Mycolicibacterium rufum</name>
    <dbReference type="NCBI Taxonomy" id="318424"/>
    <lineage>
        <taxon>Bacteria</taxon>
        <taxon>Bacillati</taxon>
        <taxon>Actinomycetota</taxon>
        <taxon>Actinomycetes</taxon>
        <taxon>Mycobacteriales</taxon>
        <taxon>Mycobacteriaceae</taxon>
        <taxon>Mycolicibacterium</taxon>
    </lineage>
</organism>